<dbReference type="EMBL" id="JBHTIS010001197">
    <property type="protein sequence ID" value="MFD1047683.1"/>
    <property type="molecule type" value="Genomic_DNA"/>
</dbReference>
<sequence length="181" mass="20389">MTAPSPEDRERVRALVESQWREPVTVVFLTEVRPEFKIPGRRYDGTVKGKRLVRRFFYNLLRGIVNVPVSAFLTAGGGQIAIFNFPTYDPKVEGPANAQALELVDAAKGAGSGWLAFTESQVAVVVDDRIRWQSTVPHHNLRKHQLSWPDGSTYTYAVKKEDGEILLALHKRKLYGESDPR</sequence>
<evidence type="ECO:0000313" key="2">
    <source>
        <dbReference type="Proteomes" id="UP001597045"/>
    </source>
</evidence>
<reference evidence="2" key="1">
    <citation type="journal article" date="2019" name="Int. J. Syst. Evol. Microbiol.">
        <title>The Global Catalogue of Microorganisms (GCM) 10K type strain sequencing project: providing services to taxonomists for standard genome sequencing and annotation.</title>
        <authorList>
            <consortium name="The Broad Institute Genomics Platform"/>
            <consortium name="The Broad Institute Genome Sequencing Center for Infectious Disease"/>
            <person name="Wu L."/>
            <person name="Ma J."/>
        </authorList>
    </citation>
    <scope>NUCLEOTIDE SEQUENCE [LARGE SCALE GENOMIC DNA]</scope>
    <source>
        <strain evidence="2">JCM 31486</strain>
    </source>
</reference>
<dbReference type="Proteomes" id="UP001597045">
    <property type="component" value="Unassembled WGS sequence"/>
</dbReference>
<organism evidence="1 2">
    <name type="scientific">Kibdelosporangium lantanae</name>
    <dbReference type="NCBI Taxonomy" id="1497396"/>
    <lineage>
        <taxon>Bacteria</taxon>
        <taxon>Bacillati</taxon>
        <taxon>Actinomycetota</taxon>
        <taxon>Actinomycetes</taxon>
        <taxon>Pseudonocardiales</taxon>
        <taxon>Pseudonocardiaceae</taxon>
        <taxon>Kibdelosporangium</taxon>
    </lineage>
</organism>
<evidence type="ECO:0000313" key="1">
    <source>
        <dbReference type="EMBL" id="MFD1047683.1"/>
    </source>
</evidence>
<accession>A0ABW3MCB0</accession>
<keyword evidence="2" id="KW-1185">Reference proteome</keyword>
<proteinExistence type="predicted"/>
<name>A0ABW3MCB0_9PSEU</name>
<gene>
    <name evidence="1" type="ORF">ACFQ1S_20165</name>
</gene>
<comment type="caution">
    <text evidence="1">The sequence shown here is derived from an EMBL/GenBank/DDBJ whole genome shotgun (WGS) entry which is preliminary data.</text>
</comment>
<protein>
    <submittedName>
        <fullName evidence="1">Uncharacterized protein</fullName>
    </submittedName>
</protein>